<dbReference type="InterPro" id="IPR009839">
    <property type="entry name" value="SseB_N"/>
</dbReference>
<evidence type="ECO:0000313" key="3">
    <source>
        <dbReference type="EMBL" id="SIO10513.1"/>
    </source>
</evidence>
<proteinExistence type="predicted"/>
<protein>
    <submittedName>
        <fullName evidence="3">SseB protein N-terminal domain-containing protein</fullName>
    </submittedName>
</protein>
<gene>
    <name evidence="3" type="ORF">SAMN05444002_2743</name>
</gene>
<dbReference type="EMBL" id="FSRL01000001">
    <property type="protein sequence ID" value="SIO10513.1"/>
    <property type="molecule type" value="Genomic_DNA"/>
</dbReference>
<dbReference type="AlphaFoldDB" id="A0A1N6GSM4"/>
<evidence type="ECO:0000313" key="4">
    <source>
        <dbReference type="Proteomes" id="UP000184932"/>
    </source>
</evidence>
<dbReference type="Proteomes" id="UP000184932">
    <property type="component" value="Unassembled WGS sequence"/>
</dbReference>
<dbReference type="STRING" id="1217970.SAMN05444002_2743"/>
<evidence type="ECO:0000259" key="2">
    <source>
        <dbReference type="Pfam" id="PF07179"/>
    </source>
</evidence>
<feature type="domain" description="SseB protein N-terminal" evidence="2">
    <location>
        <begin position="7"/>
        <end position="114"/>
    </location>
</feature>
<organism evidence="3 4">
    <name type="scientific">Vannielia litorea</name>
    <dbReference type="NCBI Taxonomy" id="1217970"/>
    <lineage>
        <taxon>Bacteria</taxon>
        <taxon>Pseudomonadati</taxon>
        <taxon>Pseudomonadota</taxon>
        <taxon>Alphaproteobacteria</taxon>
        <taxon>Rhodobacterales</taxon>
        <taxon>Paracoccaceae</taxon>
        <taxon>Vannielia</taxon>
    </lineage>
</organism>
<dbReference type="Pfam" id="PF07179">
    <property type="entry name" value="SseB"/>
    <property type="match status" value="1"/>
</dbReference>
<accession>A0A1N6GSM4</accession>
<evidence type="ECO:0000256" key="1">
    <source>
        <dbReference type="SAM" id="MobiDB-lite"/>
    </source>
</evidence>
<name>A0A1N6GSM4_9RHOB</name>
<sequence>MSALDAAHAAMGHGGEAERLAFYAALADSQLFLLLEEEPEGEVITPRAVDAGEGEILLAFDSEDRLVTFTQGEAAFAAMSGRGLVAMMAGQGLGLGLNLEAPSATVLPPEAIDWLAETLGHGPEAAEEIPVEISVPQMSALLLRALDGKLASAAGLAKAALLAQATYRSGARGHLLAFVDAVEGAEHALAGAANEALKFSGLEAEALDVAFLDEGSPLALAMARHGMRFDLPEPETPEPWKPAAPGSDPNKPPKLR</sequence>
<dbReference type="RefSeq" id="WP_074256728.1">
    <property type="nucleotide sequence ID" value="NZ_FSRL01000001.1"/>
</dbReference>
<keyword evidence="4" id="KW-1185">Reference proteome</keyword>
<feature type="region of interest" description="Disordered" evidence="1">
    <location>
        <begin position="229"/>
        <end position="256"/>
    </location>
</feature>
<dbReference type="OrthoDB" id="7831317at2"/>
<reference evidence="4" key="1">
    <citation type="submission" date="2016-11" db="EMBL/GenBank/DDBJ databases">
        <authorList>
            <person name="Varghese N."/>
            <person name="Submissions S."/>
        </authorList>
    </citation>
    <scope>NUCLEOTIDE SEQUENCE [LARGE SCALE GENOMIC DNA]</scope>
    <source>
        <strain evidence="4">DSM 29440</strain>
    </source>
</reference>